<reference evidence="1" key="1">
    <citation type="journal article" date="2022" name="Int. J. Mol. Sci.">
        <title>Draft Genome of Tanacetum Coccineum: Genomic Comparison of Closely Related Tanacetum-Family Plants.</title>
        <authorList>
            <person name="Yamashiro T."/>
            <person name="Shiraishi A."/>
            <person name="Nakayama K."/>
            <person name="Satake H."/>
        </authorList>
    </citation>
    <scope>NUCLEOTIDE SEQUENCE</scope>
</reference>
<dbReference type="Proteomes" id="UP001151760">
    <property type="component" value="Unassembled WGS sequence"/>
</dbReference>
<proteinExistence type="predicted"/>
<comment type="caution">
    <text evidence="1">The sequence shown here is derived from an EMBL/GenBank/DDBJ whole genome shotgun (WGS) entry which is preliminary data.</text>
</comment>
<dbReference type="EMBL" id="BQNB010020255">
    <property type="protein sequence ID" value="GJT93996.1"/>
    <property type="molecule type" value="Genomic_DNA"/>
</dbReference>
<reference evidence="1" key="2">
    <citation type="submission" date="2022-01" db="EMBL/GenBank/DDBJ databases">
        <authorList>
            <person name="Yamashiro T."/>
            <person name="Shiraishi A."/>
            <person name="Satake H."/>
            <person name="Nakayama K."/>
        </authorList>
    </citation>
    <scope>NUCLEOTIDE SEQUENCE</scope>
</reference>
<protein>
    <submittedName>
        <fullName evidence="1">Uncharacterized protein</fullName>
    </submittedName>
</protein>
<sequence>MRLESPPSSGFVDGQRFLSDPGRLFLLVDLTAPILMVHISYIGLESIQYQRLHDSGSSTRDVSPRLGYPPRRAPRRSEAFRHWCAAPLSTLSLVDFVPSSTPFIISLAPTMLYHLPTDPKRDVKDDTEEYEADASVGDTVEAEQLIAGDIELVWSTKDGQIFEEFRQVHRDRDDTRKRLRRTMTITRSGMTPAAIEEMINQRGDAALEARRVNRDLKLGNGNDNGGGYGNGYGNV</sequence>
<accession>A0ABQ5I1I3</accession>
<gene>
    <name evidence="1" type="ORF">Tco_1082841</name>
</gene>
<name>A0ABQ5I1I3_9ASTR</name>
<evidence type="ECO:0000313" key="2">
    <source>
        <dbReference type="Proteomes" id="UP001151760"/>
    </source>
</evidence>
<evidence type="ECO:0000313" key="1">
    <source>
        <dbReference type="EMBL" id="GJT93996.1"/>
    </source>
</evidence>
<organism evidence="1 2">
    <name type="scientific">Tanacetum coccineum</name>
    <dbReference type="NCBI Taxonomy" id="301880"/>
    <lineage>
        <taxon>Eukaryota</taxon>
        <taxon>Viridiplantae</taxon>
        <taxon>Streptophyta</taxon>
        <taxon>Embryophyta</taxon>
        <taxon>Tracheophyta</taxon>
        <taxon>Spermatophyta</taxon>
        <taxon>Magnoliopsida</taxon>
        <taxon>eudicotyledons</taxon>
        <taxon>Gunneridae</taxon>
        <taxon>Pentapetalae</taxon>
        <taxon>asterids</taxon>
        <taxon>campanulids</taxon>
        <taxon>Asterales</taxon>
        <taxon>Asteraceae</taxon>
        <taxon>Asteroideae</taxon>
        <taxon>Anthemideae</taxon>
        <taxon>Anthemidinae</taxon>
        <taxon>Tanacetum</taxon>
    </lineage>
</organism>
<keyword evidence="2" id="KW-1185">Reference proteome</keyword>